<comment type="caution">
    <text evidence="14">The sequence shown here is derived from an EMBL/GenBank/DDBJ whole genome shotgun (WGS) entry which is preliminary data.</text>
</comment>
<keyword evidence="4 12" id="KW-0894">Sodium channel</keyword>
<dbReference type="InterPro" id="IPR001873">
    <property type="entry name" value="ENaC"/>
</dbReference>
<feature type="transmembrane region" description="Helical" evidence="13">
    <location>
        <begin position="70"/>
        <end position="90"/>
    </location>
</feature>
<dbReference type="EMBL" id="QDEB01068175">
    <property type="protein sequence ID" value="RZC35753.1"/>
    <property type="molecule type" value="Genomic_DNA"/>
</dbReference>
<keyword evidence="10 12" id="KW-0739">Sodium transport</keyword>
<evidence type="ECO:0000256" key="4">
    <source>
        <dbReference type="ARBA" id="ARBA00022461"/>
    </source>
</evidence>
<evidence type="ECO:0000256" key="7">
    <source>
        <dbReference type="ARBA" id="ARBA00023053"/>
    </source>
</evidence>
<keyword evidence="6 13" id="KW-1133">Transmembrane helix</keyword>
<dbReference type="Proteomes" id="UP000292052">
    <property type="component" value="Unassembled WGS sequence"/>
</dbReference>
<dbReference type="Gene3D" id="1.10.287.770">
    <property type="entry name" value="YojJ-like"/>
    <property type="match status" value="1"/>
</dbReference>
<evidence type="ECO:0000256" key="13">
    <source>
        <dbReference type="SAM" id="Phobius"/>
    </source>
</evidence>
<evidence type="ECO:0000256" key="8">
    <source>
        <dbReference type="ARBA" id="ARBA00023065"/>
    </source>
</evidence>
<comment type="similarity">
    <text evidence="2 12">Belongs to the amiloride-sensitive sodium channel (TC 1.A.6) family.</text>
</comment>
<evidence type="ECO:0000313" key="14">
    <source>
        <dbReference type="EMBL" id="RZC35753.1"/>
    </source>
</evidence>
<keyword evidence="3 12" id="KW-0813">Transport</keyword>
<keyword evidence="8 12" id="KW-0406">Ion transport</keyword>
<keyword evidence="9 13" id="KW-0472">Membrane</keyword>
<proteinExistence type="inferred from homology"/>
<feature type="non-terminal residue" evidence="14">
    <location>
        <position position="486"/>
    </location>
</feature>
<reference evidence="14 15" key="1">
    <citation type="submission" date="2017-03" db="EMBL/GenBank/DDBJ databases">
        <title>Genome of the blue death feigning beetle - Asbolus verrucosus.</title>
        <authorList>
            <person name="Rider S.D."/>
        </authorList>
    </citation>
    <scope>NUCLEOTIDE SEQUENCE [LARGE SCALE GENOMIC DNA]</scope>
    <source>
        <strain evidence="14">Butters</strain>
        <tissue evidence="14">Head and leg muscle</tissue>
    </source>
</reference>
<dbReference type="PANTHER" id="PTHR11690">
    <property type="entry name" value="AMILORIDE-SENSITIVE SODIUM CHANNEL-RELATED"/>
    <property type="match status" value="1"/>
</dbReference>
<feature type="transmembrane region" description="Helical" evidence="13">
    <location>
        <begin position="31"/>
        <end position="50"/>
    </location>
</feature>
<sequence>WNVQTKLFFEHSTLHGVRYIAENGRPFFEKFMWFACVSIGAVATAVIIYVKKIHIIYHVYKNIWTGSKFLYSLQFFTIYFLLEMNLLDILKDFIRTIKPKTAEIPDLKQTAFELMNRCEEIFENCEWKSYNFSCCDEFFPVFTEKGFCYTFNSRHYEKQTPWSNQKFPEFQMRYIKETDIKWSLKFAVKDTTINMPICHICFKIYILNSDEQAGLDIQAQHMWDYKVDKISFSVKQTYTTEDTKQLSIRQRHCVFAKEIELKTDNIYTYTACTRQCRMDNAMRLCKCVPHFYPQIENYHHCNLKQLKDCIEENLESIKNVNHCSCQLGCSNTVYEAEKLNEVSETTDLEARFVSWPMVRYKREVLFGWVDLLVSFGGIAGLFLGFSLLSGVEILYYFTIRACCMVVREKQELERIQQEEASKPPEDYDLSLIPYCCFDPFPGNGINEVAKGYYNENLYNNKIVPIGKGKWNPPEKILPPFGIEFIN</sequence>
<dbReference type="AlphaFoldDB" id="A0A482VSP0"/>
<feature type="non-terminal residue" evidence="14">
    <location>
        <position position="1"/>
    </location>
</feature>
<evidence type="ECO:0000256" key="10">
    <source>
        <dbReference type="ARBA" id="ARBA00023201"/>
    </source>
</evidence>
<comment type="subcellular location">
    <subcellularLocation>
        <location evidence="1">Membrane</location>
        <topology evidence="1">Multi-pass membrane protein</topology>
    </subcellularLocation>
</comment>
<accession>A0A482VSP0</accession>
<evidence type="ECO:0000256" key="9">
    <source>
        <dbReference type="ARBA" id="ARBA00023136"/>
    </source>
</evidence>
<evidence type="ECO:0000313" key="15">
    <source>
        <dbReference type="Proteomes" id="UP000292052"/>
    </source>
</evidence>
<evidence type="ECO:0000256" key="6">
    <source>
        <dbReference type="ARBA" id="ARBA00022989"/>
    </source>
</evidence>
<organism evidence="14 15">
    <name type="scientific">Asbolus verrucosus</name>
    <name type="common">Desert ironclad beetle</name>
    <dbReference type="NCBI Taxonomy" id="1661398"/>
    <lineage>
        <taxon>Eukaryota</taxon>
        <taxon>Metazoa</taxon>
        <taxon>Ecdysozoa</taxon>
        <taxon>Arthropoda</taxon>
        <taxon>Hexapoda</taxon>
        <taxon>Insecta</taxon>
        <taxon>Pterygota</taxon>
        <taxon>Neoptera</taxon>
        <taxon>Endopterygota</taxon>
        <taxon>Coleoptera</taxon>
        <taxon>Polyphaga</taxon>
        <taxon>Cucujiformia</taxon>
        <taxon>Tenebrionidae</taxon>
        <taxon>Pimeliinae</taxon>
        <taxon>Asbolus</taxon>
    </lineage>
</organism>
<keyword evidence="5 12" id="KW-0812">Transmembrane</keyword>
<protein>
    <submittedName>
        <fullName evidence="14">Sodium channel protein Nach-like</fullName>
    </submittedName>
</protein>
<evidence type="ECO:0000256" key="12">
    <source>
        <dbReference type="RuleBase" id="RU000679"/>
    </source>
</evidence>
<name>A0A482VSP0_ASBVE</name>
<evidence type="ECO:0000256" key="2">
    <source>
        <dbReference type="ARBA" id="ARBA00007193"/>
    </source>
</evidence>
<keyword evidence="7" id="KW-0915">Sodium</keyword>
<evidence type="ECO:0000256" key="1">
    <source>
        <dbReference type="ARBA" id="ARBA00004141"/>
    </source>
</evidence>
<dbReference type="Gene3D" id="1.10.287.820">
    <property type="entry name" value="Acid-sensing ion channel domain"/>
    <property type="match status" value="1"/>
</dbReference>
<dbReference type="GO" id="GO:0005886">
    <property type="term" value="C:plasma membrane"/>
    <property type="evidence" value="ECO:0007669"/>
    <property type="project" value="TreeGrafter"/>
</dbReference>
<evidence type="ECO:0000256" key="11">
    <source>
        <dbReference type="ARBA" id="ARBA00023303"/>
    </source>
</evidence>
<evidence type="ECO:0000256" key="5">
    <source>
        <dbReference type="ARBA" id="ARBA00022692"/>
    </source>
</evidence>
<keyword evidence="11 12" id="KW-0407">Ion channel</keyword>
<dbReference type="OrthoDB" id="6238402at2759"/>
<dbReference type="PANTHER" id="PTHR11690:SF247">
    <property type="entry name" value="PICKPOCKET 23, ISOFORM C"/>
    <property type="match status" value="1"/>
</dbReference>
<evidence type="ECO:0000256" key="3">
    <source>
        <dbReference type="ARBA" id="ARBA00022448"/>
    </source>
</evidence>
<gene>
    <name evidence="14" type="ORF">BDFB_010128</name>
</gene>
<dbReference type="Pfam" id="PF00858">
    <property type="entry name" value="ASC"/>
    <property type="match status" value="1"/>
</dbReference>
<keyword evidence="15" id="KW-1185">Reference proteome</keyword>
<feature type="transmembrane region" description="Helical" evidence="13">
    <location>
        <begin position="364"/>
        <end position="397"/>
    </location>
</feature>
<dbReference type="GO" id="GO:0015280">
    <property type="term" value="F:ligand-gated sodium channel activity"/>
    <property type="evidence" value="ECO:0007669"/>
    <property type="project" value="TreeGrafter"/>
</dbReference>